<proteinExistence type="predicted"/>
<name>A0A7I8D3W2_9FIRM</name>
<evidence type="ECO:0000313" key="2">
    <source>
        <dbReference type="EMBL" id="BCI60705.1"/>
    </source>
</evidence>
<dbReference type="KEGG" id="sman:C12CBH8_13440"/>
<dbReference type="AlphaFoldDB" id="A0A7I8D3W2"/>
<organism evidence="2 3">
    <name type="scientific">Solibaculum mannosilyticum</name>
    <dbReference type="NCBI Taxonomy" id="2780922"/>
    <lineage>
        <taxon>Bacteria</taxon>
        <taxon>Bacillati</taxon>
        <taxon>Bacillota</taxon>
        <taxon>Clostridia</taxon>
        <taxon>Eubacteriales</taxon>
        <taxon>Oscillospiraceae</taxon>
        <taxon>Solibaculum</taxon>
    </lineage>
</organism>
<feature type="domain" description="Dynamin N-terminal" evidence="1">
    <location>
        <begin position="44"/>
        <end position="161"/>
    </location>
</feature>
<dbReference type="PANTHER" id="PTHR43681">
    <property type="entry name" value="TRANSMEMBRANE GTPASE FZO"/>
    <property type="match status" value="1"/>
</dbReference>
<dbReference type="Pfam" id="PF00350">
    <property type="entry name" value="Dynamin_N"/>
    <property type="match status" value="1"/>
</dbReference>
<dbReference type="InterPro" id="IPR051943">
    <property type="entry name" value="TRAFAC_Dynamin-like_GTPase"/>
</dbReference>
<accession>A0A7I8D3W2</accession>
<evidence type="ECO:0000313" key="3">
    <source>
        <dbReference type="Proteomes" id="UP000593890"/>
    </source>
</evidence>
<evidence type="ECO:0000259" key="1">
    <source>
        <dbReference type="Pfam" id="PF00350"/>
    </source>
</evidence>
<dbReference type="EMBL" id="AP023321">
    <property type="protein sequence ID" value="BCI60705.1"/>
    <property type="molecule type" value="Genomic_DNA"/>
</dbReference>
<dbReference type="InterPro" id="IPR027417">
    <property type="entry name" value="P-loop_NTPase"/>
</dbReference>
<protein>
    <submittedName>
        <fullName evidence="2">GTPase</fullName>
    </submittedName>
</protein>
<dbReference type="RefSeq" id="WP_215532848.1">
    <property type="nucleotide sequence ID" value="NZ_AP023321.1"/>
</dbReference>
<gene>
    <name evidence="2" type="ORF">C12CBH8_13440</name>
</gene>
<keyword evidence="3" id="KW-1185">Reference proteome</keyword>
<dbReference type="SUPFAM" id="SSF52540">
    <property type="entry name" value="P-loop containing nucleoside triphosphate hydrolases"/>
    <property type="match status" value="1"/>
</dbReference>
<dbReference type="Proteomes" id="UP000593890">
    <property type="component" value="Chromosome"/>
</dbReference>
<sequence length="519" mass="58485">MSLKSEVYSLLNNAQRLCRDCPEAAELSESLEEMRKRLEIPLRVAVVGIMKAGKSTFMNALMGADVLYTGDLETTYTVGWFQYAEHPSITVCFRNGEKIEAPFEDLEKWSVRAFEKENPRIHDVQYLIIHYPSEVLKQLEFIDTPGLNSVYGTDAQNTLDFLSIKGSEDTLYEASMADAVIYAFSRSTAGFDRDILTAFHSGGGNMSSPINSIGILTKVDASGIWDIFGEQSPVEAAQAVTSSIMTNADMKNLLFSVFPVCAKVMEGYTQLTAEDWKVLRIIAQVPPDDLIDLLYDAHQFAVGTEEEFQRLGDTDARKRLMNLIGQYGTLEIAHQLRAGKAQDQIGDILQEKCGVKAIREILLRHFGNRTFLIKSRYIFSRIRSLTQEIRKNLDKSSHLYHVCEQIGEEIEGLMSSVQTLKELKILQMYYNGQIQFMDEEEKQDFLRVTGEYGRSAETRLGMPEGSSIAAMEQTAKEKAALWHGKSSGWMMPGSYVEAAATLARSYEQMYYHLNALNEE</sequence>
<reference evidence="3" key="1">
    <citation type="submission" date="2020-07" db="EMBL/GenBank/DDBJ databases">
        <title>Complete genome sequencing of Clostridia bacterium strain 12CBH8.</title>
        <authorList>
            <person name="Sakamoto M."/>
            <person name="Murakami T."/>
            <person name="Mori H."/>
        </authorList>
    </citation>
    <scope>NUCLEOTIDE SEQUENCE [LARGE SCALE GENOMIC DNA]</scope>
    <source>
        <strain evidence="3">12CBH8</strain>
    </source>
</reference>
<dbReference type="Gene3D" id="3.40.50.300">
    <property type="entry name" value="P-loop containing nucleotide triphosphate hydrolases"/>
    <property type="match status" value="1"/>
</dbReference>
<dbReference type="PANTHER" id="PTHR43681:SF1">
    <property type="entry name" value="SARCALUMENIN"/>
    <property type="match status" value="1"/>
</dbReference>
<dbReference type="InterPro" id="IPR045063">
    <property type="entry name" value="Dynamin_N"/>
</dbReference>